<dbReference type="Proteomes" id="UP001058974">
    <property type="component" value="Chromosome 6"/>
</dbReference>
<evidence type="ECO:0000313" key="2">
    <source>
        <dbReference type="EMBL" id="KAI5395247.1"/>
    </source>
</evidence>
<dbReference type="OrthoDB" id="687843at2759"/>
<feature type="compositionally biased region" description="Basic and acidic residues" evidence="1">
    <location>
        <begin position="23"/>
        <end position="35"/>
    </location>
</feature>
<organism evidence="2 3">
    <name type="scientific">Pisum sativum</name>
    <name type="common">Garden pea</name>
    <name type="synonym">Lathyrus oleraceus</name>
    <dbReference type="NCBI Taxonomy" id="3888"/>
    <lineage>
        <taxon>Eukaryota</taxon>
        <taxon>Viridiplantae</taxon>
        <taxon>Streptophyta</taxon>
        <taxon>Embryophyta</taxon>
        <taxon>Tracheophyta</taxon>
        <taxon>Spermatophyta</taxon>
        <taxon>Magnoliopsida</taxon>
        <taxon>eudicotyledons</taxon>
        <taxon>Gunneridae</taxon>
        <taxon>Pentapetalae</taxon>
        <taxon>rosids</taxon>
        <taxon>fabids</taxon>
        <taxon>Fabales</taxon>
        <taxon>Fabaceae</taxon>
        <taxon>Papilionoideae</taxon>
        <taxon>50 kb inversion clade</taxon>
        <taxon>NPAAA clade</taxon>
        <taxon>Hologalegina</taxon>
        <taxon>IRL clade</taxon>
        <taxon>Fabeae</taxon>
        <taxon>Lathyrus</taxon>
    </lineage>
</organism>
<dbReference type="PANTHER" id="PTHR34657">
    <property type="entry name" value="EMBRYO SAC DEVELOPMENT ARREST 6"/>
    <property type="match status" value="1"/>
</dbReference>
<dbReference type="EMBL" id="JAMSHJ010000006">
    <property type="protein sequence ID" value="KAI5395247.1"/>
    <property type="molecule type" value="Genomic_DNA"/>
</dbReference>
<feature type="region of interest" description="Disordered" evidence="1">
    <location>
        <begin position="96"/>
        <end position="134"/>
    </location>
</feature>
<reference evidence="2 3" key="1">
    <citation type="journal article" date="2022" name="Nat. Genet.">
        <title>Improved pea reference genome and pan-genome highlight genomic features and evolutionary characteristics.</title>
        <authorList>
            <person name="Yang T."/>
            <person name="Liu R."/>
            <person name="Luo Y."/>
            <person name="Hu S."/>
            <person name="Wang D."/>
            <person name="Wang C."/>
            <person name="Pandey M.K."/>
            <person name="Ge S."/>
            <person name="Xu Q."/>
            <person name="Li N."/>
            <person name="Li G."/>
            <person name="Huang Y."/>
            <person name="Saxena R.K."/>
            <person name="Ji Y."/>
            <person name="Li M."/>
            <person name="Yan X."/>
            <person name="He Y."/>
            <person name="Liu Y."/>
            <person name="Wang X."/>
            <person name="Xiang C."/>
            <person name="Varshney R.K."/>
            <person name="Ding H."/>
            <person name="Gao S."/>
            <person name="Zong X."/>
        </authorList>
    </citation>
    <scope>NUCLEOTIDE SEQUENCE [LARGE SCALE GENOMIC DNA]</scope>
    <source>
        <strain evidence="2 3">cv. Zhongwan 6</strain>
    </source>
</reference>
<dbReference type="PANTHER" id="PTHR34657:SF10">
    <property type="entry name" value="F21M11.6 PROTEIN"/>
    <property type="match status" value="1"/>
</dbReference>
<gene>
    <name evidence="2" type="ORF">KIW84_061736</name>
</gene>
<comment type="caution">
    <text evidence="2">The sequence shown here is derived from an EMBL/GenBank/DDBJ whole genome shotgun (WGS) entry which is preliminary data.</text>
</comment>
<dbReference type="Gramene" id="PSAT_LOCUS25859_t1">
    <property type="protein sequence ID" value="CAL5207058.1"/>
    <property type="gene ID" value="PSAT_LOCUS25859"/>
</dbReference>
<proteinExistence type="predicted"/>
<protein>
    <submittedName>
        <fullName evidence="2">Uncharacterized protein</fullName>
    </submittedName>
</protein>
<keyword evidence="3" id="KW-1185">Reference proteome</keyword>
<dbReference type="AlphaFoldDB" id="A0A9D4W509"/>
<accession>A0A9D4W509</accession>
<evidence type="ECO:0000313" key="3">
    <source>
        <dbReference type="Proteomes" id="UP001058974"/>
    </source>
</evidence>
<evidence type="ECO:0000256" key="1">
    <source>
        <dbReference type="SAM" id="MobiDB-lite"/>
    </source>
</evidence>
<dbReference type="Gramene" id="Psat06G0173600-T1">
    <property type="protein sequence ID" value="KAI5395247.1"/>
    <property type="gene ID" value="KIW84_061736"/>
</dbReference>
<feature type="region of interest" description="Disordered" evidence="1">
    <location>
        <begin position="1"/>
        <end position="77"/>
    </location>
</feature>
<sequence>MNTKTMRLPPRRVLTPSTTTSSKRKERDDPFERPKPIPASTSKLPKSDKPISRLGSEPITPPTTTTTTANKGLEPMPSNQLLAGYLAHEYLTKGTLLGQPWVPPKGKSKEEDDAGDEGEPTATATAEEEPCRMPEIKMERERYVEVTGLLKSGGTHLHGVVNPTQLARFLHL</sequence>
<name>A0A9D4W509_PEA</name>
<dbReference type="Gramene" id="Psat6g062000.1">
    <property type="protein sequence ID" value="Psat6g062000.1.cds1"/>
    <property type="gene ID" value="Psat6g062000"/>
</dbReference>